<dbReference type="Proteomes" id="UP000030014">
    <property type="component" value="Unassembled WGS sequence"/>
</dbReference>
<dbReference type="EMBL" id="JDRY01000032">
    <property type="protein sequence ID" value="KGM99668.1"/>
    <property type="molecule type" value="Genomic_DNA"/>
</dbReference>
<dbReference type="InterPro" id="IPR010181">
    <property type="entry name" value="CGCAxxGCC_motif"/>
</dbReference>
<dbReference type="AlphaFoldDB" id="A0A0A0IGI5"/>
<dbReference type="RefSeq" id="WP_039257296.1">
    <property type="nucleotide sequence ID" value="NZ_JDRY01000032.1"/>
</dbReference>
<dbReference type="NCBIfam" id="TIGR01909">
    <property type="entry name" value="C_GCAxxG_C_C"/>
    <property type="match status" value="1"/>
</dbReference>
<accession>A0A0A0IGI5</accession>
<sequence>MFIDIMKKYRDKTTYDLSCSETMIYAANEAYNLNLDEKTLKALAPFSGGMWTETTCGAISGALAVLGILFTNERAHKSDHLKELVIEFQNKFNAKLTSSKCNELKPLYRTEEHGCNSIIFMAGEILDEIISREKLKC</sequence>
<name>A0A0A0IGI5_CLOBO</name>
<protein>
    <submittedName>
        <fullName evidence="1">C_GCAxxG_C_C family redox protein</fullName>
    </submittedName>
</protein>
<dbReference type="Pfam" id="PF09719">
    <property type="entry name" value="C_GCAxxG_C_C"/>
    <property type="match status" value="1"/>
</dbReference>
<gene>
    <name evidence="1" type="ORF">Z955_06525</name>
</gene>
<proteinExistence type="predicted"/>
<organism evidence="1 2">
    <name type="scientific">Clostridium botulinum C/D str. DC5</name>
    <dbReference type="NCBI Taxonomy" id="1443128"/>
    <lineage>
        <taxon>Bacteria</taxon>
        <taxon>Bacillati</taxon>
        <taxon>Bacillota</taxon>
        <taxon>Clostridia</taxon>
        <taxon>Eubacteriales</taxon>
        <taxon>Clostridiaceae</taxon>
        <taxon>Clostridium</taxon>
    </lineage>
</organism>
<evidence type="ECO:0000313" key="1">
    <source>
        <dbReference type="EMBL" id="KGM99668.1"/>
    </source>
</evidence>
<reference evidence="1 2" key="1">
    <citation type="submission" date="2014-01" db="EMBL/GenBank/DDBJ databases">
        <title>Plasmidome dynamics in the species complex Clostridium novyi sensu lato converts strains of independent lineages into distinctly different pathogens.</title>
        <authorList>
            <person name="Skarin H."/>
            <person name="Segerman B."/>
        </authorList>
    </citation>
    <scope>NUCLEOTIDE SEQUENCE [LARGE SCALE GENOMIC DNA]</scope>
    <source>
        <strain evidence="1 2">DC5</strain>
    </source>
</reference>
<comment type="caution">
    <text evidence="1">The sequence shown here is derived from an EMBL/GenBank/DDBJ whole genome shotgun (WGS) entry which is preliminary data.</text>
</comment>
<evidence type="ECO:0000313" key="2">
    <source>
        <dbReference type="Proteomes" id="UP000030014"/>
    </source>
</evidence>